<dbReference type="AlphaFoldDB" id="A0AAV4TDF1"/>
<reference evidence="2 3" key="1">
    <citation type="submission" date="2021-06" db="EMBL/GenBank/DDBJ databases">
        <title>Caerostris extrusa draft genome.</title>
        <authorList>
            <person name="Kono N."/>
            <person name="Arakawa K."/>
        </authorList>
    </citation>
    <scope>NUCLEOTIDE SEQUENCE [LARGE SCALE GENOMIC DNA]</scope>
</reference>
<gene>
    <name evidence="2" type="ORF">CEXT_792331</name>
</gene>
<dbReference type="EMBL" id="BPLR01010985">
    <property type="protein sequence ID" value="GIY43506.1"/>
    <property type="molecule type" value="Genomic_DNA"/>
</dbReference>
<dbReference type="Proteomes" id="UP001054945">
    <property type="component" value="Unassembled WGS sequence"/>
</dbReference>
<evidence type="ECO:0000313" key="2">
    <source>
        <dbReference type="EMBL" id="GIY43506.1"/>
    </source>
</evidence>
<evidence type="ECO:0000256" key="1">
    <source>
        <dbReference type="SAM" id="MobiDB-lite"/>
    </source>
</evidence>
<sequence length="104" mass="11570">MNKISNSSHKTLAPGYSSGPSFYSVSTFSHPFAEKVLSQRLIPLTFPFNASWQTAIPFSAQMPLQQSKLPINTSSLETQGKKKMYGRPKTSHSNTFPCGWKGMR</sequence>
<comment type="caution">
    <text evidence="2">The sequence shown here is derived from an EMBL/GenBank/DDBJ whole genome shotgun (WGS) entry which is preliminary data.</text>
</comment>
<proteinExistence type="predicted"/>
<name>A0AAV4TDF1_CAEEX</name>
<organism evidence="2 3">
    <name type="scientific">Caerostris extrusa</name>
    <name type="common">Bark spider</name>
    <name type="synonym">Caerostris bankana</name>
    <dbReference type="NCBI Taxonomy" id="172846"/>
    <lineage>
        <taxon>Eukaryota</taxon>
        <taxon>Metazoa</taxon>
        <taxon>Ecdysozoa</taxon>
        <taxon>Arthropoda</taxon>
        <taxon>Chelicerata</taxon>
        <taxon>Arachnida</taxon>
        <taxon>Araneae</taxon>
        <taxon>Araneomorphae</taxon>
        <taxon>Entelegynae</taxon>
        <taxon>Araneoidea</taxon>
        <taxon>Araneidae</taxon>
        <taxon>Caerostris</taxon>
    </lineage>
</organism>
<accession>A0AAV4TDF1</accession>
<protein>
    <submittedName>
        <fullName evidence="2">Uncharacterized protein</fullName>
    </submittedName>
</protein>
<keyword evidence="3" id="KW-1185">Reference proteome</keyword>
<feature type="compositionally biased region" description="Basic residues" evidence="1">
    <location>
        <begin position="81"/>
        <end position="90"/>
    </location>
</feature>
<evidence type="ECO:0000313" key="3">
    <source>
        <dbReference type="Proteomes" id="UP001054945"/>
    </source>
</evidence>
<feature type="region of interest" description="Disordered" evidence="1">
    <location>
        <begin position="75"/>
        <end position="104"/>
    </location>
</feature>